<evidence type="ECO:0000313" key="9">
    <source>
        <dbReference type="Proteomes" id="UP000249390"/>
    </source>
</evidence>
<feature type="domain" description="EamA" evidence="7">
    <location>
        <begin position="26"/>
        <end position="155"/>
    </location>
</feature>
<keyword evidence="4 6" id="KW-1133">Transmembrane helix</keyword>
<dbReference type="InterPro" id="IPR037185">
    <property type="entry name" value="EmrE-like"/>
</dbReference>
<proteinExistence type="inferred from homology"/>
<feature type="transmembrane region" description="Helical" evidence="6">
    <location>
        <begin position="139"/>
        <end position="157"/>
    </location>
</feature>
<feature type="transmembrane region" description="Helical" evidence="6">
    <location>
        <begin position="186"/>
        <end position="206"/>
    </location>
</feature>
<comment type="similarity">
    <text evidence="2 6">Belongs to the drug/metabolite transporter (DMT) superfamily. Plant drug/metabolite exporter (P-DME) (TC 2.A.7.4) family.</text>
</comment>
<feature type="transmembrane region" description="Helical" evidence="6">
    <location>
        <begin position="281"/>
        <end position="303"/>
    </location>
</feature>
<sequence>MAAQFMKKEGLPFATMLMVETCEMSITILGKAAMNGGLKTLVYIVYYNSLGTLILLPYFLFFRTRRSRPLPITFSILGRCFILGLLGICLLQILAYTGIKYSSATLAAGIGNLMPGFTFLLAVIFRMERLDLREVTSQAKSLGTVVAITGAMVMTLYQGPKLFGSATSSSSHSSPDPYLLSQNSTWVFGGFLFTFTCLLSSGWNILQTATLKGYPEQPTVVFFFCLFGTIQCVIYGAISERSIDAWVMLPSIGIIAIIFSAVFGTVFRANVISWCLEKKGPLYVATFKPVGVIIAAIMEILFLGSSLHLGSVVGAIVSSAGFYTVLWGQAKEKAVLALEDIDDEHGSESSMNKVPLLK</sequence>
<protein>
    <recommendedName>
        <fullName evidence="6">WAT1-related protein</fullName>
    </recommendedName>
</protein>
<dbReference type="GO" id="GO:0016020">
    <property type="term" value="C:membrane"/>
    <property type="evidence" value="ECO:0007669"/>
    <property type="project" value="UniProtKB-SubCell"/>
</dbReference>
<evidence type="ECO:0000256" key="4">
    <source>
        <dbReference type="ARBA" id="ARBA00022989"/>
    </source>
</evidence>
<keyword evidence="5 6" id="KW-0472">Membrane</keyword>
<comment type="subcellular location">
    <subcellularLocation>
        <location evidence="1 6">Membrane</location>
        <topology evidence="1 6">Multi-pass membrane protein</topology>
    </subcellularLocation>
</comment>
<evidence type="ECO:0000256" key="3">
    <source>
        <dbReference type="ARBA" id="ARBA00022692"/>
    </source>
</evidence>
<feature type="transmembrane region" description="Helical" evidence="6">
    <location>
        <begin position="309"/>
        <end position="328"/>
    </location>
</feature>
<feature type="transmembrane region" description="Helical" evidence="6">
    <location>
        <begin position="245"/>
        <end position="269"/>
    </location>
</feature>
<evidence type="ECO:0000313" key="8">
    <source>
        <dbReference type="EMBL" id="RAL46873.1"/>
    </source>
</evidence>
<feature type="domain" description="EamA" evidence="7">
    <location>
        <begin position="190"/>
        <end position="326"/>
    </location>
</feature>
<accession>A0A328DSB3</accession>
<feature type="transmembrane region" description="Helical" evidence="6">
    <location>
        <begin position="105"/>
        <end position="127"/>
    </location>
</feature>
<dbReference type="InterPro" id="IPR030184">
    <property type="entry name" value="WAT1-related"/>
</dbReference>
<evidence type="ECO:0000256" key="6">
    <source>
        <dbReference type="RuleBase" id="RU363077"/>
    </source>
</evidence>
<feature type="transmembrane region" description="Helical" evidence="6">
    <location>
        <begin position="40"/>
        <end position="62"/>
    </location>
</feature>
<feature type="transmembrane region" description="Helical" evidence="6">
    <location>
        <begin position="74"/>
        <end position="99"/>
    </location>
</feature>
<dbReference type="AlphaFoldDB" id="A0A328DSB3"/>
<evidence type="ECO:0000256" key="2">
    <source>
        <dbReference type="ARBA" id="ARBA00007635"/>
    </source>
</evidence>
<organism evidence="8 9">
    <name type="scientific">Cuscuta australis</name>
    <dbReference type="NCBI Taxonomy" id="267555"/>
    <lineage>
        <taxon>Eukaryota</taxon>
        <taxon>Viridiplantae</taxon>
        <taxon>Streptophyta</taxon>
        <taxon>Embryophyta</taxon>
        <taxon>Tracheophyta</taxon>
        <taxon>Spermatophyta</taxon>
        <taxon>Magnoliopsida</taxon>
        <taxon>eudicotyledons</taxon>
        <taxon>Gunneridae</taxon>
        <taxon>Pentapetalae</taxon>
        <taxon>asterids</taxon>
        <taxon>lamiids</taxon>
        <taxon>Solanales</taxon>
        <taxon>Convolvulaceae</taxon>
        <taxon>Cuscuteae</taxon>
        <taxon>Cuscuta</taxon>
        <taxon>Cuscuta subgen. Grammica</taxon>
        <taxon>Cuscuta sect. Cleistogrammica</taxon>
    </lineage>
</organism>
<dbReference type="GO" id="GO:0022857">
    <property type="term" value="F:transmembrane transporter activity"/>
    <property type="evidence" value="ECO:0007669"/>
    <property type="project" value="InterPro"/>
</dbReference>
<keyword evidence="9" id="KW-1185">Reference proteome</keyword>
<reference evidence="8 9" key="1">
    <citation type="submission" date="2018-06" db="EMBL/GenBank/DDBJ databases">
        <title>The Genome of Cuscuta australis (Dodder) Provides Insight into the Evolution of Plant Parasitism.</title>
        <authorList>
            <person name="Liu H."/>
        </authorList>
    </citation>
    <scope>NUCLEOTIDE SEQUENCE [LARGE SCALE GENOMIC DNA]</scope>
    <source>
        <strain evidence="9">cv. Yunnan</strain>
        <tissue evidence="8">Vines</tissue>
    </source>
</reference>
<comment type="caution">
    <text evidence="8">The sequence shown here is derived from an EMBL/GenBank/DDBJ whole genome shotgun (WGS) entry which is preliminary data.</text>
</comment>
<evidence type="ECO:0000256" key="5">
    <source>
        <dbReference type="ARBA" id="ARBA00023136"/>
    </source>
</evidence>
<gene>
    <name evidence="8" type="ORF">DM860_005152</name>
</gene>
<dbReference type="Proteomes" id="UP000249390">
    <property type="component" value="Unassembled WGS sequence"/>
</dbReference>
<feature type="transmembrane region" description="Helical" evidence="6">
    <location>
        <begin position="218"/>
        <end position="239"/>
    </location>
</feature>
<name>A0A328DSB3_9ASTE</name>
<dbReference type="PANTHER" id="PTHR31218">
    <property type="entry name" value="WAT1-RELATED PROTEIN"/>
    <property type="match status" value="1"/>
</dbReference>
<dbReference type="Pfam" id="PF00892">
    <property type="entry name" value="EamA"/>
    <property type="match status" value="2"/>
</dbReference>
<keyword evidence="3 6" id="KW-0812">Transmembrane</keyword>
<dbReference type="EMBL" id="NQVE01000122">
    <property type="protein sequence ID" value="RAL46873.1"/>
    <property type="molecule type" value="Genomic_DNA"/>
</dbReference>
<evidence type="ECO:0000259" key="7">
    <source>
        <dbReference type="Pfam" id="PF00892"/>
    </source>
</evidence>
<dbReference type="InterPro" id="IPR000620">
    <property type="entry name" value="EamA_dom"/>
</dbReference>
<evidence type="ECO:0000256" key="1">
    <source>
        <dbReference type="ARBA" id="ARBA00004141"/>
    </source>
</evidence>
<dbReference type="SUPFAM" id="SSF103481">
    <property type="entry name" value="Multidrug resistance efflux transporter EmrE"/>
    <property type="match status" value="1"/>
</dbReference>